<dbReference type="Pfam" id="PF00083">
    <property type="entry name" value="Sugar_tr"/>
    <property type="match status" value="2"/>
</dbReference>
<feature type="transmembrane region" description="Helical" evidence="8">
    <location>
        <begin position="12"/>
        <end position="31"/>
    </location>
</feature>
<dbReference type="PRINTS" id="PR00171">
    <property type="entry name" value="SUGRTRNSPORT"/>
</dbReference>
<dbReference type="AlphaFoldDB" id="A0A6C2UCU9"/>
<gene>
    <name evidence="10" type="primary">araE</name>
    <name evidence="10" type="ORF">SCARR_00058</name>
</gene>
<dbReference type="Gene3D" id="1.20.1250.20">
    <property type="entry name" value="MFS general substrate transporter like domains"/>
    <property type="match status" value="2"/>
</dbReference>
<protein>
    <submittedName>
        <fullName evidence="10">Arabinose-proton symporter</fullName>
    </submittedName>
</protein>
<dbReference type="InterPro" id="IPR036259">
    <property type="entry name" value="MFS_trans_sf"/>
</dbReference>
<evidence type="ECO:0000256" key="6">
    <source>
        <dbReference type="ARBA" id="ARBA00023136"/>
    </source>
</evidence>
<evidence type="ECO:0000313" key="10">
    <source>
        <dbReference type="EMBL" id="VGO18008.1"/>
    </source>
</evidence>
<feature type="transmembrane region" description="Helical" evidence="8">
    <location>
        <begin position="268"/>
        <end position="289"/>
    </location>
</feature>
<dbReference type="InterPro" id="IPR050814">
    <property type="entry name" value="Myo-inositol_Transporter"/>
</dbReference>
<dbReference type="PROSITE" id="PS50850">
    <property type="entry name" value="MFS"/>
    <property type="match status" value="1"/>
</dbReference>
<keyword evidence="4 8" id="KW-0812">Transmembrane</keyword>
<proteinExistence type="inferred from homology"/>
<dbReference type="PANTHER" id="PTHR48020">
    <property type="entry name" value="PROTON MYO-INOSITOL COTRANSPORTER"/>
    <property type="match status" value="1"/>
</dbReference>
<feature type="domain" description="Major facilitator superfamily (MFS) profile" evidence="9">
    <location>
        <begin position="15"/>
        <end position="531"/>
    </location>
</feature>
<dbReference type="EMBL" id="CAAHFH010000001">
    <property type="protein sequence ID" value="VGO18008.1"/>
    <property type="molecule type" value="Genomic_DNA"/>
</dbReference>
<dbReference type="InterPro" id="IPR005828">
    <property type="entry name" value="MFS_sugar_transport-like"/>
</dbReference>
<comment type="subcellular location">
    <subcellularLocation>
        <location evidence="1">Membrane</location>
        <topology evidence="1">Multi-pass membrane protein</topology>
    </subcellularLocation>
</comment>
<evidence type="ECO:0000313" key="11">
    <source>
        <dbReference type="Proteomes" id="UP000346198"/>
    </source>
</evidence>
<evidence type="ECO:0000256" key="4">
    <source>
        <dbReference type="ARBA" id="ARBA00022692"/>
    </source>
</evidence>
<evidence type="ECO:0000256" key="5">
    <source>
        <dbReference type="ARBA" id="ARBA00022989"/>
    </source>
</evidence>
<evidence type="ECO:0000256" key="2">
    <source>
        <dbReference type="ARBA" id="ARBA00010992"/>
    </source>
</evidence>
<keyword evidence="11" id="KW-1185">Reference proteome</keyword>
<dbReference type="PROSITE" id="PS00217">
    <property type="entry name" value="SUGAR_TRANSPORT_2"/>
    <property type="match status" value="1"/>
</dbReference>
<evidence type="ECO:0000256" key="3">
    <source>
        <dbReference type="ARBA" id="ARBA00022448"/>
    </source>
</evidence>
<dbReference type="GO" id="GO:0016020">
    <property type="term" value="C:membrane"/>
    <property type="evidence" value="ECO:0007669"/>
    <property type="project" value="UniProtKB-SubCell"/>
</dbReference>
<comment type="similarity">
    <text evidence="2 7">Belongs to the major facilitator superfamily. Sugar transporter (TC 2.A.1.1) family.</text>
</comment>
<dbReference type="NCBIfam" id="TIGR00879">
    <property type="entry name" value="SP"/>
    <property type="match status" value="1"/>
</dbReference>
<feature type="transmembrane region" description="Helical" evidence="8">
    <location>
        <begin position="106"/>
        <end position="128"/>
    </location>
</feature>
<feature type="transmembrane region" description="Helical" evidence="8">
    <location>
        <begin position="82"/>
        <end position="100"/>
    </location>
</feature>
<accession>A0A6C2UCU9</accession>
<dbReference type="InterPro" id="IPR005829">
    <property type="entry name" value="Sugar_transporter_CS"/>
</dbReference>
<dbReference type="RefSeq" id="WP_168432853.1">
    <property type="nucleotide sequence ID" value="NZ_CAAHFH010000001.1"/>
</dbReference>
<evidence type="ECO:0000259" key="9">
    <source>
        <dbReference type="PROSITE" id="PS50850"/>
    </source>
</evidence>
<feature type="transmembrane region" description="Helical" evidence="8">
    <location>
        <begin position="140"/>
        <end position="162"/>
    </location>
</feature>
<evidence type="ECO:0000256" key="7">
    <source>
        <dbReference type="RuleBase" id="RU003346"/>
    </source>
</evidence>
<dbReference type="InterPro" id="IPR020846">
    <property type="entry name" value="MFS_dom"/>
</dbReference>
<dbReference type="PROSITE" id="PS00216">
    <property type="entry name" value="SUGAR_TRANSPORT_1"/>
    <property type="match status" value="1"/>
</dbReference>
<sequence length="544" mass="59286">MKREHKFNLGYIFGISLVSALGGLLFGYDLVVIGGAKEFYELVYGLSSPALQGWAVSSCIVGCIIGALGVGKPSDTYGRKRLLILSAVLFFLSAVGSGYAPTFQQFVLYRLLGGIGMGMASTLSPMYIAEVSPASMRGRFVSLNQLTIVIGILLAQFVNYLIVSSHPIPSDIETSRPLVVSMQQNLAKLDASLETISSADLLSKDQIKVLEGGSFLQGLDPAVADASAMIAVLKSGSIPRAELPVEALRTFYDNELQASWNGTTGWRVMFWAEAIPAVLFFVFMFMVPFSPRWLVKKGRDDEAAVVLEKIGGQSYSDETLKDIENTLTEGHKEGTWRELFKPHLRKVLTMGVILAVFQQWCGINVIFNYANDIFKAAGYDVSGILFNLLIVGIINMVFTFVAMGLVDRVGRKILLLWGSLGLGACYIGVGFCFHFNVTGVGVLILVLGAIACFSATLGPVMWVLISEIFPNHIRGLAMSIAVLSLWVANFVLSYTFPILNSGLGAATTFWLYAAINILGFFYILKKVPETKGKSLEEIELELMD</sequence>
<feature type="transmembrane region" description="Helical" evidence="8">
    <location>
        <begin position="347"/>
        <end position="370"/>
    </location>
</feature>
<feature type="transmembrane region" description="Helical" evidence="8">
    <location>
        <begin position="476"/>
        <end position="496"/>
    </location>
</feature>
<feature type="transmembrane region" description="Helical" evidence="8">
    <location>
        <begin position="502"/>
        <end position="524"/>
    </location>
</feature>
<dbReference type="SUPFAM" id="SSF103473">
    <property type="entry name" value="MFS general substrate transporter"/>
    <property type="match status" value="2"/>
</dbReference>
<evidence type="ECO:0000256" key="1">
    <source>
        <dbReference type="ARBA" id="ARBA00004141"/>
    </source>
</evidence>
<keyword evidence="3 7" id="KW-0813">Transport</keyword>
<keyword evidence="6 8" id="KW-0472">Membrane</keyword>
<feature type="transmembrane region" description="Helical" evidence="8">
    <location>
        <begin position="413"/>
        <end position="436"/>
    </location>
</feature>
<dbReference type="GO" id="GO:0022857">
    <property type="term" value="F:transmembrane transporter activity"/>
    <property type="evidence" value="ECO:0007669"/>
    <property type="project" value="InterPro"/>
</dbReference>
<feature type="transmembrane region" description="Helical" evidence="8">
    <location>
        <begin position="51"/>
        <end position="70"/>
    </location>
</feature>
<name>A0A6C2UCU9_9BACT</name>
<dbReference type="Proteomes" id="UP000346198">
    <property type="component" value="Unassembled WGS sequence"/>
</dbReference>
<feature type="transmembrane region" description="Helical" evidence="8">
    <location>
        <begin position="442"/>
        <end position="464"/>
    </location>
</feature>
<dbReference type="PANTHER" id="PTHR48020:SF12">
    <property type="entry name" value="PROTON MYO-INOSITOL COTRANSPORTER"/>
    <property type="match status" value="1"/>
</dbReference>
<organism evidence="10 11">
    <name type="scientific">Pontiella sulfatireligans</name>
    <dbReference type="NCBI Taxonomy" id="2750658"/>
    <lineage>
        <taxon>Bacteria</taxon>
        <taxon>Pseudomonadati</taxon>
        <taxon>Kiritimatiellota</taxon>
        <taxon>Kiritimatiellia</taxon>
        <taxon>Kiritimatiellales</taxon>
        <taxon>Pontiellaceae</taxon>
        <taxon>Pontiella</taxon>
    </lineage>
</organism>
<dbReference type="InterPro" id="IPR003663">
    <property type="entry name" value="Sugar/inositol_transpt"/>
</dbReference>
<evidence type="ECO:0000256" key="8">
    <source>
        <dbReference type="SAM" id="Phobius"/>
    </source>
</evidence>
<feature type="transmembrane region" description="Helical" evidence="8">
    <location>
        <begin position="382"/>
        <end position="406"/>
    </location>
</feature>
<reference evidence="10 11" key="1">
    <citation type="submission" date="2019-04" db="EMBL/GenBank/DDBJ databases">
        <authorList>
            <person name="Van Vliet M D."/>
        </authorList>
    </citation>
    <scope>NUCLEOTIDE SEQUENCE [LARGE SCALE GENOMIC DNA]</scope>
    <source>
        <strain evidence="10 11">F21</strain>
    </source>
</reference>
<keyword evidence="5 8" id="KW-1133">Transmembrane helix</keyword>